<proteinExistence type="predicted"/>
<feature type="compositionally biased region" description="Basic and acidic residues" evidence="1">
    <location>
        <begin position="10"/>
        <end position="20"/>
    </location>
</feature>
<protein>
    <submittedName>
        <fullName evidence="2">Uncharacterized protein</fullName>
    </submittedName>
</protein>
<gene>
    <name evidence="2" type="ORF">RE474_04910</name>
</gene>
<dbReference type="AlphaFoldDB" id="A0AA51YK02"/>
<reference evidence="2 3" key="1">
    <citation type="submission" date="2023-08" db="EMBL/GenBank/DDBJ databases">
        <title>Methanolobus mangrovi sp. nov. and Methanolobus sediminis sp. nov, two novel methylotrophic methanogens isolated from mangrove sediments in China.</title>
        <authorList>
            <person name="Zhou J."/>
        </authorList>
    </citation>
    <scope>NUCLEOTIDE SEQUENCE [LARGE SCALE GENOMIC DNA]</scope>
    <source>
        <strain evidence="2 3">FTZ6</strain>
    </source>
</reference>
<feature type="region of interest" description="Disordered" evidence="1">
    <location>
        <begin position="1"/>
        <end position="28"/>
    </location>
</feature>
<accession>A0AA51YK02</accession>
<dbReference type="RefSeq" id="WP_309311862.1">
    <property type="nucleotide sequence ID" value="NZ_CP133592.1"/>
</dbReference>
<organism evidence="2 3">
    <name type="scientific">Methanolobus sediminis</name>
    <dbReference type="NCBI Taxonomy" id="3072978"/>
    <lineage>
        <taxon>Archaea</taxon>
        <taxon>Methanobacteriati</taxon>
        <taxon>Methanobacteriota</taxon>
        <taxon>Stenosarchaea group</taxon>
        <taxon>Methanomicrobia</taxon>
        <taxon>Methanosarcinales</taxon>
        <taxon>Methanosarcinaceae</taxon>
        <taxon>Methanolobus</taxon>
    </lineage>
</organism>
<dbReference type="GeneID" id="84232033"/>
<evidence type="ECO:0000313" key="3">
    <source>
        <dbReference type="Proteomes" id="UP001182908"/>
    </source>
</evidence>
<dbReference type="Proteomes" id="UP001182908">
    <property type="component" value="Chromosome"/>
</dbReference>
<evidence type="ECO:0000313" key="2">
    <source>
        <dbReference type="EMBL" id="WMW26065.1"/>
    </source>
</evidence>
<evidence type="ECO:0000256" key="1">
    <source>
        <dbReference type="SAM" id="MobiDB-lite"/>
    </source>
</evidence>
<keyword evidence="3" id="KW-1185">Reference proteome</keyword>
<sequence length="60" mass="6377">MNTNNIQVMFEEKDAGDSAEQKGANGHENAVTSLCKKLSSEQVGRLIRISPAACGENGNL</sequence>
<dbReference type="EMBL" id="CP133592">
    <property type="protein sequence ID" value="WMW26065.1"/>
    <property type="molecule type" value="Genomic_DNA"/>
</dbReference>
<dbReference type="KEGG" id="mseb:RE474_04910"/>
<name>A0AA51YK02_9EURY</name>